<dbReference type="OrthoDB" id="2823490at2759"/>
<sequence length="97" mass="11156">MPFLALPLELRDEIIDEVIQSRSSAPLNRVTEQPERGAFDDVDYQSTYATQGAGHVQDHLAYRLNAVGLLLTNRQLQSETMNRLRRHGLKYSLDLMW</sequence>
<dbReference type="Proteomes" id="UP000800200">
    <property type="component" value="Unassembled WGS sequence"/>
</dbReference>
<dbReference type="EMBL" id="ML994622">
    <property type="protein sequence ID" value="KAF2188805.1"/>
    <property type="molecule type" value="Genomic_DNA"/>
</dbReference>
<accession>A0A6A6ECN7</accession>
<organism evidence="1 2">
    <name type="scientific">Zopfia rhizophila CBS 207.26</name>
    <dbReference type="NCBI Taxonomy" id="1314779"/>
    <lineage>
        <taxon>Eukaryota</taxon>
        <taxon>Fungi</taxon>
        <taxon>Dikarya</taxon>
        <taxon>Ascomycota</taxon>
        <taxon>Pezizomycotina</taxon>
        <taxon>Dothideomycetes</taxon>
        <taxon>Dothideomycetes incertae sedis</taxon>
        <taxon>Zopfiaceae</taxon>
        <taxon>Zopfia</taxon>
    </lineage>
</organism>
<name>A0A6A6ECN7_9PEZI</name>
<protein>
    <submittedName>
        <fullName evidence="1">Uncharacterized protein</fullName>
    </submittedName>
</protein>
<evidence type="ECO:0000313" key="2">
    <source>
        <dbReference type="Proteomes" id="UP000800200"/>
    </source>
</evidence>
<gene>
    <name evidence="1" type="ORF">K469DRAFT_702519</name>
</gene>
<dbReference type="AlphaFoldDB" id="A0A6A6ECN7"/>
<evidence type="ECO:0000313" key="1">
    <source>
        <dbReference type="EMBL" id="KAF2188805.1"/>
    </source>
</evidence>
<keyword evidence="2" id="KW-1185">Reference proteome</keyword>
<reference evidence="1" key="1">
    <citation type="journal article" date="2020" name="Stud. Mycol.">
        <title>101 Dothideomycetes genomes: a test case for predicting lifestyles and emergence of pathogens.</title>
        <authorList>
            <person name="Haridas S."/>
            <person name="Albert R."/>
            <person name="Binder M."/>
            <person name="Bloem J."/>
            <person name="Labutti K."/>
            <person name="Salamov A."/>
            <person name="Andreopoulos B."/>
            <person name="Baker S."/>
            <person name="Barry K."/>
            <person name="Bills G."/>
            <person name="Bluhm B."/>
            <person name="Cannon C."/>
            <person name="Castanera R."/>
            <person name="Culley D."/>
            <person name="Daum C."/>
            <person name="Ezra D."/>
            <person name="Gonzalez J."/>
            <person name="Henrissat B."/>
            <person name="Kuo A."/>
            <person name="Liang C."/>
            <person name="Lipzen A."/>
            <person name="Lutzoni F."/>
            <person name="Magnuson J."/>
            <person name="Mondo S."/>
            <person name="Nolan M."/>
            <person name="Ohm R."/>
            <person name="Pangilinan J."/>
            <person name="Park H.-J."/>
            <person name="Ramirez L."/>
            <person name="Alfaro M."/>
            <person name="Sun H."/>
            <person name="Tritt A."/>
            <person name="Yoshinaga Y."/>
            <person name="Zwiers L.-H."/>
            <person name="Turgeon B."/>
            <person name="Goodwin S."/>
            <person name="Spatafora J."/>
            <person name="Crous P."/>
            <person name="Grigoriev I."/>
        </authorList>
    </citation>
    <scope>NUCLEOTIDE SEQUENCE</scope>
    <source>
        <strain evidence="1">CBS 207.26</strain>
    </source>
</reference>
<proteinExistence type="predicted"/>